<dbReference type="Proteomes" id="UP000007306">
    <property type="component" value="Chromosome 3"/>
</dbReference>
<sequence length="55" mass="6397">MGGRVRQRQSEWWWSTGQNGEWFVGDRGGSEPSNICLQRRRARGGMRKLKNMQSS</sequence>
<proteinExistence type="predicted"/>
<dbReference type="AlphaFoldDB" id="I1PEI9"/>
<accession>I1PEI9</accession>
<dbReference type="EnsemblPlants" id="ORGLA03G0278500.1">
    <property type="protein sequence ID" value="ORGLA03G0278500.1"/>
    <property type="gene ID" value="ORGLA03G0278500"/>
</dbReference>
<name>I1PEI9_ORYGL</name>
<reference evidence="1 2" key="2">
    <citation type="submission" date="2018-04" db="EMBL/GenBank/DDBJ databases">
        <title>OglaRS2 (Oryza glaberrima Reference Sequence Version 2).</title>
        <authorList>
            <person name="Zhang J."/>
            <person name="Kudrna D."/>
            <person name="Lee S."/>
            <person name="Talag J."/>
            <person name="Rajasekar S."/>
            <person name="Wing R.A."/>
        </authorList>
    </citation>
    <scope>NUCLEOTIDE SEQUENCE [LARGE SCALE GENOMIC DNA]</scope>
    <source>
        <strain evidence="1 2">cv. IRGC 96717</strain>
    </source>
</reference>
<keyword evidence="2" id="KW-1185">Reference proteome</keyword>
<evidence type="ECO:0000313" key="2">
    <source>
        <dbReference type="Proteomes" id="UP000007306"/>
    </source>
</evidence>
<evidence type="ECO:0000313" key="1">
    <source>
        <dbReference type="EnsemblPlants" id="ORGLA03G0278500.1"/>
    </source>
</evidence>
<organism evidence="1 2">
    <name type="scientific">Oryza glaberrima</name>
    <name type="common">African rice</name>
    <dbReference type="NCBI Taxonomy" id="4538"/>
    <lineage>
        <taxon>Eukaryota</taxon>
        <taxon>Viridiplantae</taxon>
        <taxon>Streptophyta</taxon>
        <taxon>Embryophyta</taxon>
        <taxon>Tracheophyta</taxon>
        <taxon>Spermatophyta</taxon>
        <taxon>Magnoliopsida</taxon>
        <taxon>Liliopsida</taxon>
        <taxon>Poales</taxon>
        <taxon>Poaceae</taxon>
        <taxon>BOP clade</taxon>
        <taxon>Oryzoideae</taxon>
        <taxon>Oryzeae</taxon>
        <taxon>Oryzinae</taxon>
        <taxon>Oryza</taxon>
    </lineage>
</organism>
<protein>
    <submittedName>
        <fullName evidence="1">Uncharacterized protein</fullName>
    </submittedName>
</protein>
<reference evidence="1" key="1">
    <citation type="submission" date="2015-06" db="UniProtKB">
        <authorList>
            <consortium name="EnsemblPlants"/>
        </authorList>
    </citation>
    <scope>IDENTIFICATION</scope>
</reference>
<dbReference type="HOGENOM" id="CLU_3035621_0_0_1"/>
<dbReference type="Gramene" id="ORGLA03G0278500.1">
    <property type="protein sequence ID" value="ORGLA03G0278500.1"/>
    <property type="gene ID" value="ORGLA03G0278500"/>
</dbReference>